<dbReference type="RefSeq" id="XP_020074717.1">
    <property type="nucleotide sequence ID" value="XM_020221769.1"/>
</dbReference>
<dbReference type="Proteomes" id="UP000095085">
    <property type="component" value="Unassembled WGS sequence"/>
</dbReference>
<name>A0A1E4REH8_9ASCO</name>
<sequence length="303" mass="33886">MGDSITKRLVIKASNNYDFANSTVVPVNCNQPVQIESEIGLFSLSVSIKNFDGSIPHKSNSLYNVGDKTYLDGSSYDNLDMANDVLPNLRLNITFKPKYPIKGSDLLFGNDFLVPIKDYIPTTLLATGLKFFTWFINKTVKGDIYCDKPYLYGLALNSFTFMSIKDRSSNHVGEVIDGNEDKAPDLTNFVENLNDNIDNILKIPAKSLERKKFFTNLSNCENFVFNESTNYQIQFDSDYLKLADSKYAVSIPTFGNKTFDLNVSGYANDVLDNFNWTIKQGGYDGVGCGKLGLILNFALLNES</sequence>
<evidence type="ECO:0000313" key="3">
    <source>
        <dbReference type="Proteomes" id="UP000095085"/>
    </source>
</evidence>
<protein>
    <recommendedName>
        <fullName evidence="1">Domain of unknown function at the cortex 1 domain-containing protein</fullName>
    </recommendedName>
</protein>
<evidence type="ECO:0000259" key="1">
    <source>
        <dbReference type="Pfam" id="PF08588"/>
    </source>
</evidence>
<dbReference type="Pfam" id="PF08588">
    <property type="entry name" value="Duc1"/>
    <property type="match status" value="1"/>
</dbReference>
<gene>
    <name evidence="2" type="ORF">HYPBUDRAFT_153864</name>
</gene>
<keyword evidence="3" id="KW-1185">Reference proteome</keyword>
<proteinExistence type="predicted"/>
<dbReference type="InterPro" id="IPR013897">
    <property type="entry name" value="Duc1"/>
</dbReference>
<dbReference type="EMBL" id="KV454544">
    <property type="protein sequence ID" value="ODV65650.1"/>
    <property type="molecule type" value="Genomic_DNA"/>
</dbReference>
<dbReference type="PANTHER" id="PTHR34826:SF2">
    <property type="entry name" value="UPF0590 PROTEIN C409.17C"/>
    <property type="match status" value="1"/>
</dbReference>
<dbReference type="GeneID" id="30996318"/>
<feature type="domain" description="Domain of unknown function at the cortex 1" evidence="1">
    <location>
        <begin position="8"/>
        <end position="298"/>
    </location>
</feature>
<evidence type="ECO:0000313" key="2">
    <source>
        <dbReference type="EMBL" id="ODV65650.1"/>
    </source>
</evidence>
<dbReference type="PANTHER" id="PTHR34826">
    <property type="entry name" value="UPF0590 PROTEIN C409.17C"/>
    <property type="match status" value="1"/>
</dbReference>
<accession>A0A1E4REH8</accession>
<reference evidence="3" key="1">
    <citation type="submission" date="2016-05" db="EMBL/GenBank/DDBJ databases">
        <title>Comparative genomics of biotechnologically important yeasts.</title>
        <authorList>
            <consortium name="DOE Joint Genome Institute"/>
            <person name="Riley R."/>
            <person name="Haridas S."/>
            <person name="Wolfe K.H."/>
            <person name="Lopes M.R."/>
            <person name="Hittinger C.T."/>
            <person name="Goker M."/>
            <person name="Salamov A."/>
            <person name="Wisecaver J."/>
            <person name="Long T.M."/>
            <person name="Aerts A.L."/>
            <person name="Barry K."/>
            <person name="Choi C."/>
            <person name="Clum A."/>
            <person name="Coughlan A.Y."/>
            <person name="Deshpande S."/>
            <person name="Douglass A.P."/>
            <person name="Hanson S.J."/>
            <person name="Klenk H.-P."/>
            <person name="Labutti K."/>
            <person name="Lapidus A."/>
            <person name="Lindquist E."/>
            <person name="Lipzen A."/>
            <person name="Meier-Kolthoff J.P."/>
            <person name="Ohm R.A."/>
            <person name="Otillar R.P."/>
            <person name="Pangilinan J."/>
            <person name="Peng Y."/>
            <person name="Rokas A."/>
            <person name="Rosa C.A."/>
            <person name="Scheuner C."/>
            <person name="Sibirny A.A."/>
            <person name="Slot J.C."/>
            <person name="Stielow J.B."/>
            <person name="Sun H."/>
            <person name="Kurtzman C.P."/>
            <person name="Blackwell M."/>
            <person name="Grigoriev I.V."/>
            <person name="Jeffries T.W."/>
        </authorList>
    </citation>
    <scope>NUCLEOTIDE SEQUENCE [LARGE SCALE GENOMIC DNA]</scope>
    <source>
        <strain evidence="3">NRRL Y-1933</strain>
    </source>
</reference>
<dbReference type="STRING" id="984485.A0A1E4REH8"/>
<dbReference type="AlphaFoldDB" id="A0A1E4REH8"/>
<organism evidence="2 3">
    <name type="scientific">Hyphopichia burtonii NRRL Y-1933</name>
    <dbReference type="NCBI Taxonomy" id="984485"/>
    <lineage>
        <taxon>Eukaryota</taxon>
        <taxon>Fungi</taxon>
        <taxon>Dikarya</taxon>
        <taxon>Ascomycota</taxon>
        <taxon>Saccharomycotina</taxon>
        <taxon>Pichiomycetes</taxon>
        <taxon>Debaryomycetaceae</taxon>
        <taxon>Hyphopichia</taxon>
    </lineage>
</organism>
<dbReference type="OrthoDB" id="2119945at2759"/>